<reference evidence="1" key="1">
    <citation type="journal article" date="2020" name="Nat. Commun.">
        <title>Large-scale genome sequencing of mycorrhizal fungi provides insights into the early evolution of symbiotic traits.</title>
        <authorList>
            <person name="Miyauchi S."/>
            <person name="Kiss E."/>
            <person name="Kuo A."/>
            <person name="Drula E."/>
            <person name="Kohler A."/>
            <person name="Sanchez-Garcia M."/>
            <person name="Morin E."/>
            <person name="Andreopoulos B."/>
            <person name="Barry K.W."/>
            <person name="Bonito G."/>
            <person name="Buee M."/>
            <person name="Carver A."/>
            <person name="Chen C."/>
            <person name="Cichocki N."/>
            <person name="Clum A."/>
            <person name="Culley D."/>
            <person name="Crous P.W."/>
            <person name="Fauchery L."/>
            <person name="Girlanda M."/>
            <person name="Hayes R.D."/>
            <person name="Keri Z."/>
            <person name="LaButti K."/>
            <person name="Lipzen A."/>
            <person name="Lombard V."/>
            <person name="Magnuson J."/>
            <person name="Maillard F."/>
            <person name="Murat C."/>
            <person name="Nolan M."/>
            <person name="Ohm R.A."/>
            <person name="Pangilinan J."/>
            <person name="Pereira M.F."/>
            <person name="Perotto S."/>
            <person name="Peter M."/>
            <person name="Pfister S."/>
            <person name="Riley R."/>
            <person name="Sitrit Y."/>
            <person name="Stielow J.B."/>
            <person name="Szollosi G."/>
            <person name="Zifcakova L."/>
            <person name="Stursova M."/>
            <person name="Spatafora J.W."/>
            <person name="Tedersoo L."/>
            <person name="Vaario L.M."/>
            <person name="Yamada A."/>
            <person name="Yan M."/>
            <person name="Wang P."/>
            <person name="Xu J."/>
            <person name="Bruns T."/>
            <person name="Baldrian P."/>
            <person name="Vilgalys R."/>
            <person name="Dunand C."/>
            <person name="Henrissat B."/>
            <person name="Grigoriev I.V."/>
            <person name="Hibbett D."/>
            <person name="Nagy L.G."/>
            <person name="Martin F.M."/>
        </authorList>
    </citation>
    <scope>NUCLEOTIDE SEQUENCE</scope>
    <source>
        <strain evidence="1">UH-Tt-Lm1</strain>
    </source>
</reference>
<comment type="caution">
    <text evidence="1">The sequence shown here is derived from an EMBL/GenBank/DDBJ whole genome shotgun (WGS) entry which is preliminary data.</text>
</comment>
<proteinExistence type="predicted"/>
<dbReference type="OrthoDB" id="529273at2759"/>
<organism evidence="1 2">
    <name type="scientific">Thelephora terrestris</name>
    <dbReference type="NCBI Taxonomy" id="56493"/>
    <lineage>
        <taxon>Eukaryota</taxon>
        <taxon>Fungi</taxon>
        <taxon>Dikarya</taxon>
        <taxon>Basidiomycota</taxon>
        <taxon>Agaricomycotina</taxon>
        <taxon>Agaricomycetes</taxon>
        <taxon>Thelephorales</taxon>
        <taxon>Thelephoraceae</taxon>
        <taxon>Thelephora</taxon>
    </lineage>
</organism>
<evidence type="ECO:0000313" key="1">
    <source>
        <dbReference type="EMBL" id="KAF9787917.1"/>
    </source>
</evidence>
<accession>A0A9P6HJ41</accession>
<dbReference type="Proteomes" id="UP000736335">
    <property type="component" value="Unassembled WGS sequence"/>
</dbReference>
<keyword evidence="2" id="KW-1185">Reference proteome</keyword>
<dbReference type="EMBL" id="WIUZ02000004">
    <property type="protein sequence ID" value="KAF9787917.1"/>
    <property type="molecule type" value="Genomic_DNA"/>
</dbReference>
<sequence>MPLQLRASKWTAPPSRREFTLLLCAFTIFIISYNLNSSLNIIGLAPGASLKKLGLGSDPGLDPDGRRPESFRDDAENLIFGDWDWVEGQVAGVPAGSQKEKATVQRQKQFHHIPPNVNSQKVEWAEKHPRSVLVKHTPGYTIIDSLMLFNGTLYIVTDQQGRWPSLDSISAMVPFEEDQYKNDLKFISREDAIRLIPPLAGRIDGVTFLSLDELENQDSHTVISLWRTYSSLDTEITPDGATTLNFPSRIAYPRVPYFTDPQPERHGDGSDELILRTRSEPGLPHSLQKSLLPSTGIMYHHDWSDLHESEVPYVLERVVIADYHAATRASSQDKLPYWSAPFKDLEGSKNWWEPLRSALLRVIHVVEKSDEVVVTYVSRQDVESGPTLKPEDHNVLVNELEKLARDTKCTVQIVSHSAPWQEKLSAMLRSTVVLGVYGDHLFESIYMRRASRSTVVEFWPAGTFARDVELPATSTGLNYIAWWSDKKHSDSSLPPIIRPADASTFRQSVLIDARAIIQSVREVISSR</sequence>
<gene>
    <name evidence="1" type="ORF">BJ322DRAFT_1180407</name>
</gene>
<reference evidence="1" key="2">
    <citation type="submission" date="2020-11" db="EMBL/GenBank/DDBJ databases">
        <authorList>
            <consortium name="DOE Joint Genome Institute"/>
            <person name="Kuo A."/>
            <person name="Miyauchi S."/>
            <person name="Kiss E."/>
            <person name="Drula E."/>
            <person name="Kohler A."/>
            <person name="Sanchez-Garcia M."/>
            <person name="Andreopoulos B."/>
            <person name="Barry K.W."/>
            <person name="Bonito G."/>
            <person name="Buee M."/>
            <person name="Carver A."/>
            <person name="Chen C."/>
            <person name="Cichocki N."/>
            <person name="Clum A."/>
            <person name="Culley D."/>
            <person name="Crous P.W."/>
            <person name="Fauchery L."/>
            <person name="Girlanda M."/>
            <person name="Hayes R."/>
            <person name="Keri Z."/>
            <person name="Labutti K."/>
            <person name="Lipzen A."/>
            <person name="Lombard V."/>
            <person name="Magnuson J."/>
            <person name="Maillard F."/>
            <person name="Morin E."/>
            <person name="Murat C."/>
            <person name="Nolan M."/>
            <person name="Ohm R."/>
            <person name="Pangilinan J."/>
            <person name="Pereira M."/>
            <person name="Perotto S."/>
            <person name="Peter M."/>
            <person name="Riley R."/>
            <person name="Sitrit Y."/>
            <person name="Stielow B."/>
            <person name="Szollosi G."/>
            <person name="Zifcakova L."/>
            <person name="Stursova M."/>
            <person name="Spatafora J.W."/>
            <person name="Tedersoo L."/>
            <person name="Vaario L.-M."/>
            <person name="Yamada A."/>
            <person name="Yan M."/>
            <person name="Wang P."/>
            <person name="Xu J."/>
            <person name="Bruns T."/>
            <person name="Baldrian P."/>
            <person name="Vilgalys R."/>
            <person name="Henrissat B."/>
            <person name="Grigoriev I.V."/>
            <person name="Hibbett D."/>
            <person name="Nagy L.G."/>
            <person name="Martin F.M."/>
        </authorList>
    </citation>
    <scope>NUCLEOTIDE SEQUENCE</scope>
    <source>
        <strain evidence="1">UH-Tt-Lm1</strain>
    </source>
</reference>
<protein>
    <submittedName>
        <fullName evidence="1">Uncharacterized protein</fullName>
    </submittedName>
</protein>
<name>A0A9P6HJ41_9AGAM</name>
<evidence type="ECO:0000313" key="2">
    <source>
        <dbReference type="Proteomes" id="UP000736335"/>
    </source>
</evidence>
<dbReference type="AlphaFoldDB" id="A0A9P6HJ41"/>